<evidence type="ECO:0000313" key="2">
    <source>
        <dbReference type="EMBL" id="EKC79378.1"/>
    </source>
</evidence>
<gene>
    <name evidence="2" type="ORF">LEA_02505</name>
</gene>
<evidence type="ECO:0000259" key="1">
    <source>
        <dbReference type="Pfam" id="PF25223"/>
    </source>
</evidence>
<sequence>MERKYRQPLNAYDYQPEEMKAYLRYNGWHFNKKMCEWAVKQMRKNGKPIRMMSKEDIEEILKKNNIVLENNVGYDSVYIAHMCLADFYGSSITDEKQMAQFIKDYVDDEDQQDGFIFNRFYADTSFNGVGIPWEDIL</sequence>
<proteinExistence type="predicted"/>
<dbReference type="AlphaFoldDB" id="K1UB12"/>
<protein>
    <recommendedName>
        <fullName evidence="1">DUF7841 domain-containing protein</fullName>
    </recommendedName>
</protein>
<feature type="domain" description="DUF7841" evidence="1">
    <location>
        <begin position="16"/>
        <end position="135"/>
    </location>
</feature>
<organism evidence="2">
    <name type="scientific">human gut metagenome</name>
    <dbReference type="NCBI Taxonomy" id="408170"/>
    <lineage>
        <taxon>unclassified sequences</taxon>
        <taxon>metagenomes</taxon>
        <taxon>organismal metagenomes</taxon>
    </lineage>
</organism>
<dbReference type="EMBL" id="AJWY01001724">
    <property type="protein sequence ID" value="EKC79378.1"/>
    <property type="molecule type" value="Genomic_DNA"/>
</dbReference>
<comment type="caution">
    <text evidence="2">The sequence shown here is derived from an EMBL/GenBank/DDBJ whole genome shotgun (WGS) entry which is preliminary data.</text>
</comment>
<reference evidence="2" key="1">
    <citation type="journal article" date="2013" name="Environ. Microbiol.">
        <title>Microbiota from the distal guts of lean and obese adolescents exhibit partial functional redundancy besides clear differences in community structure.</title>
        <authorList>
            <person name="Ferrer M."/>
            <person name="Ruiz A."/>
            <person name="Lanza F."/>
            <person name="Haange S.B."/>
            <person name="Oberbach A."/>
            <person name="Till H."/>
            <person name="Bargiela R."/>
            <person name="Campoy C."/>
            <person name="Segura M.T."/>
            <person name="Richter M."/>
            <person name="von Bergen M."/>
            <person name="Seifert J."/>
            <person name="Suarez A."/>
        </authorList>
    </citation>
    <scope>NUCLEOTIDE SEQUENCE</scope>
</reference>
<accession>K1UB12</accession>
<dbReference type="InterPro" id="IPR057163">
    <property type="entry name" value="DUF7841"/>
</dbReference>
<dbReference type="Pfam" id="PF25223">
    <property type="entry name" value="DUF7841"/>
    <property type="match status" value="1"/>
</dbReference>
<name>K1UB12_9ZZZZ</name>